<proteinExistence type="predicted"/>
<feature type="domain" description="HD-GYP" evidence="3">
    <location>
        <begin position="165"/>
        <end position="380"/>
    </location>
</feature>
<feature type="coiled-coil region" evidence="1">
    <location>
        <begin position="35"/>
        <end position="62"/>
    </location>
</feature>
<sequence length="427" mass="49493">MTNSTRLLRWLTPPVRQERDDWTLLRTCADSSERLAADSEALRRLRISYRELNQQNQELKITPQHKVLIQLQARVQVILLRCRLYLDPQPTHSVSQLQEPILARILDYLREEQRYIRQQMLLSQTTQHYVRQLKVATQDVWTKTHCSPNLLLNLIRKIKNDDVHLHQPGEFLFASLNDIQEMTSEQIPDSDLSVYLRGLETARLIFFVSRRRIAWQESCELLMIAGLLHDLGWLMIKPTKNTRGEKLKTDPSEIEQGHPVLGAALLGGLRGFPGDSYLTEVISQHHERLDGTGYPRGLHTSALGEYSRRLAVACRFLELKNSERELTADGIRTFEREEVAFAAALQLFRESRRGEWDETVVDQFLSALDESLLQVLIETDRHNDPFTLKRFQQQRRDEAHELIPPPHFTMDAATTESANLTENHSKL</sequence>
<feature type="region of interest" description="Disordered" evidence="2">
    <location>
        <begin position="405"/>
        <end position="427"/>
    </location>
</feature>
<dbReference type="AlphaFoldDB" id="A0A3D3R2M6"/>
<gene>
    <name evidence="4" type="ORF">DIT97_08345</name>
</gene>
<protein>
    <recommendedName>
        <fullName evidence="3">HD-GYP domain-containing protein</fullName>
    </recommendedName>
</protein>
<evidence type="ECO:0000313" key="4">
    <source>
        <dbReference type="EMBL" id="HCO23055.1"/>
    </source>
</evidence>
<feature type="compositionally biased region" description="Polar residues" evidence="2">
    <location>
        <begin position="412"/>
        <end position="427"/>
    </location>
</feature>
<dbReference type="InterPro" id="IPR003607">
    <property type="entry name" value="HD/PDEase_dom"/>
</dbReference>
<keyword evidence="1" id="KW-0175">Coiled coil</keyword>
<dbReference type="InterPro" id="IPR037522">
    <property type="entry name" value="HD_GYP_dom"/>
</dbReference>
<name>A0A3D3R2M6_9PLAN</name>
<dbReference type="EMBL" id="DQAY01000051">
    <property type="protein sequence ID" value="HCO23055.1"/>
    <property type="molecule type" value="Genomic_DNA"/>
</dbReference>
<dbReference type="Gene3D" id="1.10.3210.10">
    <property type="entry name" value="Hypothetical protein af1432"/>
    <property type="match status" value="1"/>
</dbReference>
<dbReference type="SUPFAM" id="SSF109604">
    <property type="entry name" value="HD-domain/PDEase-like"/>
    <property type="match status" value="1"/>
</dbReference>
<evidence type="ECO:0000256" key="1">
    <source>
        <dbReference type="SAM" id="Coils"/>
    </source>
</evidence>
<comment type="caution">
    <text evidence="4">The sequence shown here is derived from an EMBL/GenBank/DDBJ whole genome shotgun (WGS) entry which is preliminary data.</text>
</comment>
<evidence type="ECO:0000259" key="3">
    <source>
        <dbReference type="PROSITE" id="PS51832"/>
    </source>
</evidence>
<dbReference type="PROSITE" id="PS51832">
    <property type="entry name" value="HD_GYP"/>
    <property type="match status" value="1"/>
</dbReference>
<dbReference type="PANTHER" id="PTHR43155:SF2">
    <property type="entry name" value="CYCLIC DI-GMP PHOSPHODIESTERASE PA4108"/>
    <property type="match status" value="1"/>
</dbReference>
<dbReference type="PANTHER" id="PTHR43155">
    <property type="entry name" value="CYCLIC DI-GMP PHOSPHODIESTERASE PA4108-RELATED"/>
    <property type="match status" value="1"/>
</dbReference>
<reference evidence="4 5" key="1">
    <citation type="journal article" date="2018" name="Nat. Biotechnol.">
        <title>A standardized bacterial taxonomy based on genome phylogeny substantially revises the tree of life.</title>
        <authorList>
            <person name="Parks D.H."/>
            <person name="Chuvochina M."/>
            <person name="Waite D.W."/>
            <person name="Rinke C."/>
            <person name="Skarshewski A."/>
            <person name="Chaumeil P.A."/>
            <person name="Hugenholtz P."/>
        </authorList>
    </citation>
    <scope>NUCLEOTIDE SEQUENCE [LARGE SCALE GENOMIC DNA]</scope>
    <source>
        <strain evidence="4">UBA9375</strain>
    </source>
</reference>
<evidence type="ECO:0000256" key="2">
    <source>
        <dbReference type="SAM" id="MobiDB-lite"/>
    </source>
</evidence>
<accession>A0A3D3R2M6</accession>
<dbReference type="Pfam" id="PF13487">
    <property type="entry name" value="HD_5"/>
    <property type="match status" value="1"/>
</dbReference>
<dbReference type="Proteomes" id="UP000263642">
    <property type="component" value="Unassembled WGS sequence"/>
</dbReference>
<evidence type="ECO:0000313" key="5">
    <source>
        <dbReference type="Proteomes" id="UP000263642"/>
    </source>
</evidence>
<organism evidence="4 5">
    <name type="scientific">Gimesia maris</name>
    <dbReference type="NCBI Taxonomy" id="122"/>
    <lineage>
        <taxon>Bacteria</taxon>
        <taxon>Pseudomonadati</taxon>
        <taxon>Planctomycetota</taxon>
        <taxon>Planctomycetia</taxon>
        <taxon>Planctomycetales</taxon>
        <taxon>Planctomycetaceae</taxon>
        <taxon>Gimesia</taxon>
    </lineage>
</organism>
<dbReference type="CDD" id="cd00077">
    <property type="entry name" value="HDc"/>
    <property type="match status" value="1"/>
</dbReference>